<proteinExistence type="inferred from homology"/>
<dbReference type="SMART" id="SM00176">
    <property type="entry name" value="RAN"/>
    <property type="match status" value="1"/>
</dbReference>
<feature type="chain" id="PRO_5047009583" evidence="5">
    <location>
        <begin position="22"/>
        <end position="204"/>
    </location>
</feature>
<organism evidence="6 7">
    <name type="scientific">Paratrimastix pyriformis</name>
    <dbReference type="NCBI Taxonomy" id="342808"/>
    <lineage>
        <taxon>Eukaryota</taxon>
        <taxon>Metamonada</taxon>
        <taxon>Preaxostyla</taxon>
        <taxon>Paratrimastigidae</taxon>
        <taxon>Paratrimastix</taxon>
    </lineage>
</organism>
<dbReference type="SUPFAM" id="SSF52540">
    <property type="entry name" value="P-loop containing nucleoside triphosphate hydrolases"/>
    <property type="match status" value="1"/>
</dbReference>
<keyword evidence="7" id="KW-1185">Reference proteome</keyword>
<dbReference type="SMART" id="SM00173">
    <property type="entry name" value="RAS"/>
    <property type="match status" value="1"/>
</dbReference>
<dbReference type="SMART" id="SM00177">
    <property type="entry name" value="ARF"/>
    <property type="match status" value="1"/>
</dbReference>
<sequence>MSSSAFDILLKLLLIGDSSVGKTCLLLRFTENTYANTFIATIGIDFKVKTVDIDGKRVKLQIWDTAGQEQYRSIQKAYYRGAAGIMLVYDSTVRSSFESIDNWMQAIEEHASESVCKCIIANKSDLADSKVTPEEGKALAQRCHARFFQCSAKTGANVDEAFMDLARLAKGRHDKRAPSLMPEPAVVVDPGQQYPEEPNGKRCC</sequence>
<dbReference type="PANTHER" id="PTHR47980">
    <property type="entry name" value="LD44762P"/>
    <property type="match status" value="1"/>
</dbReference>
<keyword evidence="4" id="KW-0449">Lipoprotein</keyword>
<keyword evidence="3" id="KW-0342">GTP-binding</keyword>
<keyword evidence="5" id="KW-0732">Signal</keyword>
<dbReference type="NCBIfam" id="TIGR00231">
    <property type="entry name" value="small_GTP"/>
    <property type="match status" value="1"/>
</dbReference>
<dbReference type="PRINTS" id="PR00449">
    <property type="entry name" value="RASTRNSFRMNG"/>
</dbReference>
<reference evidence="6" key="1">
    <citation type="journal article" date="2022" name="bioRxiv">
        <title>Genomics of Preaxostyla Flagellates Illuminates Evolutionary Transitions and the Path Towards Mitochondrial Loss.</title>
        <authorList>
            <person name="Novak L.V.F."/>
            <person name="Treitli S.C."/>
            <person name="Pyrih J."/>
            <person name="Halakuc P."/>
            <person name="Pipaliya S.V."/>
            <person name="Vacek V."/>
            <person name="Brzon O."/>
            <person name="Soukal P."/>
            <person name="Eme L."/>
            <person name="Dacks J.B."/>
            <person name="Karnkowska A."/>
            <person name="Elias M."/>
            <person name="Hampl V."/>
        </authorList>
    </citation>
    <scope>NUCLEOTIDE SEQUENCE</scope>
    <source>
        <strain evidence="6">RCP-MX</strain>
    </source>
</reference>
<dbReference type="PROSITE" id="PS51417">
    <property type="entry name" value="ARF"/>
    <property type="match status" value="1"/>
</dbReference>
<dbReference type="EMBL" id="JAPMOS010000028">
    <property type="protein sequence ID" value="KAJ4458540.1"/>
    <property type="molecule type" value="Genomic_DNA"/>
</dbReference>
<dbReference type="Pfam" id="PF00071">
    <property type="entry name" value="Ras"/>
    <property type="match status" value="1"/>
</dbReference>
<dbReference type="PROSITE" id="PS51419">
    <property type="entry name" value="RAB"/>
    <property type="match status" value="1"/>
</dbReference>
<dbReference type="Gene3D" id="3.40.50.300">
    <property type="entry name" value="P-loop containing nucleotide triphosphate hydrolases"/>
    <property type="match status" value="1"/>
</dbReference>
<gene>
    <name evidence="6" type="ORF">PAPYR_5738</name>
</gene>
<dbReference type="SMART" id="SM00175">
    <property type="entry name" value="RAB"/>
    <property type="match status" value="1"/>
</dbReference>
<comment type="similarity">
    <text evidence="1">Belongs to the small GTPase superfamily. Rab family.</text>
</comment>
<dbReference type="InterPro" id="IPR050305">
    <property type="entry name" value="Small_GTPase_Rab"/>
</dbReference>
<name>A0ABQ8UM17_9EUKA</name>
<evidence type="ECO:0000313" key="6">
    <source>
        <dbReference type="EMBL" id="KAJ4458540.1"/>
    </source>
</evidence>
<dbReference type="Proteomes" id="UP001141327">
    <property type="component" value="Unassembled WGS sequence"/>
</dbReference>
<feature type="signal peptide" evidence="5">
    <location>
        <begin position="1"/>
        <end position="21"/>
    </location>
</feature>
<keyword evidence="2" id="KW-0547">Nucleotide-binding</keyword>
<evidence type="ECO:0000256" key="3">
    <source>
        <dbReference type="ARBA" id="ARBA00023134"/>
    </source>
</evidence>
<dbReference type="InterPro" id="IPR027417">
    <property type="entry name" value="P-loop_NTPase"/>
</dbReference>
<dbReference type="InterPro" id="IPR005225">
    <property type="entry name" value="Small_GTP-bd"/>
</dbReference>
<evidence type="ECO:0000313" key="7">
    <source>
        <dbReference type="Proteomes" id="UP001141327"/>
    </source>
</evidence>
<dbReference type="SMART" id="SM00174">
    <property type="entry name" value="RHO"/>
    <property type="match status" value="1"/>
</dbReference>
<evidence type="ECO:0000256" key="2">
    <source>
        <dbReference type="ARBA" id="ARBA00022741"/>
    </source>
</evidence>
<evidence type="ECO:0000256" key="5">
    <source>
        <dbReference type="SAM" id="SignalP"/>
    </source>
</evidence>
<evidence type="ECO:0000256" key="4">
    <source>
        <dbReference type="ARBA" id="ARBA00023288"/>
    </source>
</evidence>
<protein>
    <submittedName>
        <fullName evidence="6">Ras-related protein RAB1BV</fullName>
    </submittedName>
</protein>
<comment type="caution">
    <text evidence="6">The sequence shown here is derived from an EMBL/GenBank/DDBJ whole genome shotgun (WGS) entry which is preliminary data.</text>
</comment>
<dbReference type="PROSITE" id="PS51420">
    <property type="entry name" value="RHO"/>
    <property type="match status" value="1"/>
</dbReference>
<evidence type="ECO:0000256" key="1">
    <source>
        <dbReference type="ARBA" id="ARBA00006270"/>
    </source>
</evidence>
<dbReference type="InterPro" id="IPR001806">
    <property type="entry name" value="Small_GTPase"/>
</dbReference>
<dbReference type="PROSITE" id="PS51421">
    <property type="entry name" value="RAS"/>
    <property type="match status" value="1"/>
</dbReference>
<accession>A0ABQ8UM17</accession>